<dbReference type="InterPro" id="IPR000182">
    <property type="entry name" value="GNAT_dom"/>
</dbReference>
<feature type="domain" description="N-acetyltransferase" evidence="3">
    <location>
        <begin position="7"/>
        <end position="158"/>
    </location>
</feature>
<protein>
    <submittedName>
        <fullName evidence="4">Putative N-acetyltransferase YsnE</fullName>
        <ecNumber evidence="4">2.3.1.-</ecNumber>
    </submittedName>
</protein>
<dbReference type="EC" id="2.3.1.-" evidence="4"/>
<dbReference type="CDD" id="cd04301">
    <property type="entry name" value="NAT_SF"/>
    <property type="match status" value="1"/>
</dbReference>
<dbReference type="PROSITE" id="PS51186">
    <property type="entry name" value="GNAT"/>
    <property type="match status" value="1"/>
</dbReference>
<dbReference type="Proteomes" id="UP000250079">
    <property type="component" value="Chromosome"/>
</dbReference>
<dbReference type="PANTHER" id="PTHR43877:SF5">
    <property type="entry name" value="BLL8307 PROTEIN"/>
    <property type="match status" value="1"/>
</dbReference>
<dbReference type="KEGG" id="gai:IMCC3135_14780"/>
<sequence>MSGLLYMNIQEEDPGTDDVHALLLEHLADMRIHSPLESIHALDIAALRMPAITFWTVRDEGVLQGCGALKQLDTELAEIKSMRTAPEHQRKGVANLLMHHILSVAAERELKYLLLETGTPDAYKPARLLYASHGFVECPPFADYKLDPYSVFMRRAMQV</sequence>
<dbReference type="SUPFAM" id="SSF55729">
    <property type="entry name" value="Acyl-CoA N-acyltransferases (Nat)"/>
    <property type="match status" value="1"/>
</dbReference>
<dbReference type="AlphaFoldDB" id="A0A2Z2NSP5"/>
<dbReference type="InterPro" id="IPR050832">
    <property type="entry name" value="Bact_Acetyltransf"/>
</dbReference>
<proteinExistence type="predicted"/>
<dbReference type="GO" id="GO:0016747">
    <property type="term" value="F:acyltransferase activity, transferring groups other than amino-acyl groups"/>
    <property type="evidence" value="ECO:0007669"/>
    <property type="project" value="InterPro"/>
</dbReference>
<reference evidence="4 5" key="1">
    <citation type="submission" date="2016-12" db="EMBL/GenBank/DDBJ databases">
        <authorList>
            <person name="Song W.-J."/>
            <person name="Kurnit D.M."/>
        </authorList>
    </citation>
    <scope>NUCLEOTIDE SEQUENCE [LARGE SCALE GENOMIC DNA]</scope>
    <source>
        <strain evidence="4 5">IMCC3135</strain>
    </source>
</reference>
<keyword evidence="5" id="KW-1185">Reference proteome</keyword>
<dbReference type="InterPro" id="IPR016181">
    <property type="entry name" value="Acyl_CoA_acyltransferase"/>
</dbReference>
<evidence type="ECO:0000256" key="2">
    <source>
        <dbReference type="ARBA" id="ARBA00023315"/>
    </source>
</evidence>
<keyword evidence="1 4" id="KW-0808">Transferase</keyword>
<gene>
    <name evidence="4" type="primary">ysnE_2</name>
    <name evidence="4" type="ORF">IMCC3135_14780</name>
</gene>
<evidence type="ECO:0000256" key="1">
    <source>
        <dbReference type="ARBA" id="ARBA00022679"/>
    </source>
</evidence>
<dbReference type="EMBL" id="CP018632">
    <property type="protein sequence ID" value="ASJ73041.1"/>
    <property type="molecule type" value="Genomic_DNA"/>
</dbReference>
<evidence type="ECO:0000313" key="4">
    <source>
        <dbReference type="EMBL" id="ASJ73041.1"/>
    </source>
</evidence>
<dbReference type="Gene3D" id="3.40.630.30">
    <property type="match status" value="1"/>
</dbReference>
<evidence type="ECO:0000259" key="3">
    <source>
        <dbReference type="PROSITE" id="PS51186"/>
    </source>
</evidence>
<dbReference type="PANTHER" id="PTHR43877">
    <property type="entry name" value="AMINOALKYLPHOSPHONATE N-ACETYLTRANSFERASE-RELATED-RELATED"/>
    <property type="match status" value="1"/>
</dbReference>
<dbReference type="Pfam" id="PF00583">
    <property type="entry name" value="Acetyltransf_1"/>
    <property type="match status" value="1"/>
</dbReference>
<name>A0A2Z2NSP5_9GAMM</name>
<organism evidence="4 5">
    <name type="scientific">Granulosicoccus antarcticus IMCC3135</name>
    <dbReference type="NCBI Taxonomy" id="1192854"/>
    <lineage>
        <taxon>Bacteria</taxon>
        <taxon>Pseudomonadati</taxon>
        <taxon>Pseudomonadota</taxon>
        <taxon>Gammaproteobacteria</taxon>
        <taxon>Chromatiales</taxon>
        <taxon>Granulosicoccaceae</taxon>
        <taxon>Granulosicoccus</taxon>
    </lineage>
</organism>
<accession>A0A2Z2NSP5</accession>
<evidence type="ECO:0000313" key="5">
    <source>
        <dbReference type="Proteomes" id="UP000250079"/>
    </source>
</evidence>
<keyword evidence="2 4" id="KW-0012">Acyltransferase</keyword>